<evidence type="ECO:0000256" key="1">
    <source>
        <dbReference type="SAM" id="Phobius"/>
    </source>
</evidence>
<sequence>MKISTQAIPQSSLLELISPSGLLSIRGGSAEKVDSIYIRSAVGYFNNLRVPAAVLTSIIMKEMFTLQSTPTASMKKWDVEHGVAHSKRWRILRYSYLLLMVLAFSLETFTIFVATQVLTELATASALRMIPLATSELNLSLLDQEKVSGGFFAKMAAKTVPQSMVDFLIANFEFEYATCRLYFVTGILCFTFATALRVRYALRKYSDLSMSGMCCLLAVATGMLTYTNSRTITYGGYVNLLKRQLQLSGRFLLSHVRSGPLSVITAILAFLTVVYAILGSVSPEFAYFELDDVDEK</sequence>
<feature type="transmembrane region" description="Helical" evidence="1">
    <location>
        <begin position="96"/>
        <end position="119"/>
    </location>
</feature>
<accession>A0ABD3QX17</accession>
<proteinExistence type="predicted"/>
<keyword evidence="1" id="KW-1133">Transmembrane helix</keyword>
<feature type="transmembrane region" description="Helical" evidence="1">
    <location>
        <begin position="181"/>
        <end position="198"/>
    </location>
</feature>
<keyword evidence="3" id="KW-1185">Reference proteome</keyword>
<feature type="transmembrane region" description="Helical" evidence="1">
    <location>
        <begin position="210"/>
        <end position="227"/>
    </location>
</feature>
<keyword evidence="1" id="KW-0472">Membrane</keyword>
<protein>
    <submittedName>
        <fullName evidence="2">Uncharacterized protein</fullName>
    </submittedName>
</protein>
<dbReference type="EMBL" id="JALLAZ020000071">
    <property type="protein sequence ID" value="KAL3804748.1"/>
    <property type="molecule type" value="Genomic_DNA"/>
</dbReference>
<reference evidence="2 3" key="1">
    <citation type="submission" date="2024-10" db="EMBL/GenBank/DDBJ databases">
        <title>Updated reference genomes for cyclostephanoid diatoms.</title>
        <authorList>
            <person name="Roberts W.R."/>
            <person name="Alverson A.J."/>
        </authorList>
    </citation>
    <scope>NUCLEOTIDE SEQUENCE [LARGE SCALE GENOMIC DNA]</scope>
    <source>
        <strain evidence="2 3">AJA276-08</strain>
    </source>
</reference>
<keyword evidence="1" id="KW-0812">Transmembrane</keyword>
<gene>
    <name evidence="2" type="ORF">ACHAW5_007981</name>
</gene>
<evidence type="ECO:0000313" key="3">
    <source>
        <dbReference type="Proteomes" id="UP001530315"/>
    </source>
</evidence>
<evidence type="ECO:0000313" key="2">
    <source>
        <dbReference type="EMBL" id="KAL3804748.1"/>
    </source>
</evidence>
<dbReference type="AlphaFoldDB" id="A0ABD3QX17"/>
<comment type="caution">
    <text evidence="2">The sequence shown here is derived from an EMBL/GenBank/DDBJ whole genome shotgun (WGS) entry which is preliminary data.</text>
</comment>
<dbReference type="Proteomes" id="UP001530315">
    <property type="component" value="Unassembled WGS sequence"/>
</dbReference>
<feature type="transmembrane region" description="Helical" evidence="1">
    <location>
        <begin position="259"/>
        <end position="278"/>
    </location>
</feature>
<name>A0ABD3QX17_9STRA</name>
<organism evidence="2 3">
    <name type="scientific">Stephanodiscus triporus</name>
    <dbReference type="NCBI Taxonomy" id="2934178"/>
    <lineage>
        <taxon>Eukaryota</taxon>
        <taxon>Sar</taxon>
        <taxon>Stramenopiles</taxon>
        <taxon>Ochrophyta</taxon>
        <taxon>Bacillariophyta</taxon>
        <taxon>Coscinodiscophyceae</taxon>
        <taxon>Thalassiosirophycidae</taxon>
        <taxon>Stephanodiscales</taxon>
        <taxon>Stephanodiscaceae</taxon>
        <taxon>Stephanodiscus</taxon>
    </lineage>
</organism>